<accession>A0A1Y5P6H0</accession>
<organism evidence="1">
    <name type="scientific">uncultured Mycobacterium sp</name>
    <dbReference type="NCBI Taxonomy" id="171292"/>
    <lineage>
        <taxon>Bacteria</taxon>
        <taxon>Bacillati</taxon>
        <taxon>Actinomycetota</taxon>
        <taxon>Actinomycetes</taxon>
        <taxon>Mycobacteriales</taxon>
        <taxon>Mycobacteriaceae</taxon>
        <taxon>Mycobacterium</taxon>
        <taxon>environmental samples</taxon>
    </lineage>
</organism>
<reference evidence="1" key="1">
    <citation type="submission" date="2016-03" db="EMBL/GenBank/DDBJ databases">
        <authorList>
            <person name="Ploux O."/>
        </authorList>
    </citation>
    <scope>NUCLEOTIDE SEQUENCE</scope>
    <source>
        <strain evidence="1">UC10</strain>
    </source>
</reference>
<protein>
    <recommendedName>
        <fullName evidence="2">SnoaL-like domain-containing protein</fullName>
    </recommendedName>
</protein>
<dbReference type="AlphaFoldDB" id="A0A1Y5P6H0"/>
<gene>
    <name evidence="1" type="ORF">MHPYR_190116</name>
</gene>
<name>A0A1Y5P6H0_9MYCO</name>
<dbReference type="EMBL" id="FLQS01000011">
    <property type="protein sequence ID" value="SBS74263.1"/>
    <property type="molecule type" value="Genomic_DNA"/>
</dbReference>
<evidence type="ECO:0008006" key="2">
    <source>
        <dbReference type="Google" id="ProtNLM"/>
    </source>
</evidence>
<sequence length="182" mass="20339">MTTPAAEPLSEDEVRWVIESFWTLDAGKAHLADFLPIMDDEFVVRAVDENGNEVARFEGLAGIEDHQDGKMDFFDEAFQLDTFQITEPGLAVVVHTTATWTFRHRAPRAATSEICVADLAHEWQVRRHPVRLTAVMTGHTCTRFDFRPGQAPSAATGRQAVKQSSVDLHLDPEALMRPDPRG</sequence>
<proteinExistence type="predicted"/>
<evidence type="ECO:0000313" key="1">
    <source>
        <dbReference type="EMBL" id="SBS74263.1"/>
    </source>
</evidence>